<evidence type="ECO:0000313" key="2">
    <source>
        <dbReference type="Proteomes" id="UP000276055"/>
    </source>
</evidence>
<accession>A0A495FLV3</accession>
<organism evidence="1 2">
    <name type="scientific">Arthrobacter oryzae</name>
    <dbReference type="NCBI Taxonomy" id="409290"/>
    <lineage>
        <taxon>Bacteria</taxon>
        <taxon>Bacillati</taxon>
        <taxon>Actinomycetota</taxon>
        <taxon>Actinomycetes</taxon>
        <taxon>Micrococcales</taxon>
        <taxon>Micrococcaceae</taxon>
        <taxon>Arthrobacter</taxon>
    </lineage>
</organism>
<gene>
    <name evidence="1" type="ORF">C8D78_0527</name>
</gene>
<dbReference type="AlphaFoldDB" id="A0A495FLV3"/>
<evidence type="ECO:0000313" key="1">
    <source>
        <dbReference type="EMBL" id="RKR30205.1"/>
    </source>
</evidence>
<name>A0A495FLV3_9MICC</name>
<proteinExistence type="predicted"/>
<protein>
    <submittedName>
        <fullName evidence="1">Uncharacterized protein</fullName>
    </submittedName>
</protein>
<dbReference type="EMBL" id="RBIR01000001">
    <property type="protein sequence ID" value="RKR30205.1"/>
    <property type="molecule type" value="Genomic_DNA"/>
</dbReference>
<dbReference type="RefSeq" id="WP_167467835.1">
    <property type="nucleotide sequence ID" value="NZ_RBIR01000001.1"/>
</dbReference>
<comment type="caution">
    <text evidence="1">The sequence shown here is derived from an EMBL/GenBank/DDBJ whole genome shotgun (WGS) entry which is preliminary data.</text>
</comment>
<dbReference type="Proteomes" id="UP000276055">
    <property type="component" value="Unassembled WGS sequence"/>
</dbReference>
<sequence length="48" mass="5374">MTTTELRPASGDKLADIHHYAVDLVASQTPEEVRVGRNLMLILRGKNR</sequence>
<reference evidence="1 2" key="1">
    <citation type="submission" date="2018-10" db="EMBL/GenBank/DDBJ databases">
        <title>Genomic Encyclopedia of Type Strains, Phase IV (KMG-IV): sequencing the most valuable type-strain genomes for metagenomic binning, comparative biology and taxonomic classification.</title>
        <authorList>
            <person name="Goeker M."/>
        </authorList>
    </citation>
    <scope>NUCLEOTIDE SEQUENCE [LARGE SCALE GENOMIC DNA]</scope>
    <source>
        <strain evidence="1 2">DSM 25586</strain>
    </source>
</reference>